<dbReference type="GO" id="GO:0016020">
    <property type="term" value="C:membrane"/>
    <property type="evidence" value="ECO:0007669"/>
    <property type="project" value="UniProtKB-SubCell"/>
</dbReference>
<evidence type="ECO:0000256" key="4">
    <source>
        <dbReference type="ARBA" id="ARBA00022989"/>
    </source>
</evidence>
<evidence type="ECO:0000313" key="8">
    <source>
        <dbReference type="EMBL" id="GFN03170.1"/>
    </source>
</evidence>
<dbReference type="InterPro" id="IPR000425">
    <property type="entry name" value="MIP"/>
</dbReference>
<feature type="transmembrane region" description="Helical" evidence="7">
    <location>
        <begin position="46"/>
        <end position="64"/>
    </location>
</feature>
<sequence length="295" mass="29285">MALTPAHHPACPLCPPAPEAPRSPAALPSSAAPPSPGLLCRAVCEFGLTAVLLLAVVSGVRWLFAPDGYGGGGAAFALLGAGVGALLAALMVSAPGRRSGGHLNPAVTLALWRLGAFPGRDVVPYLVAQLSGSVVGTWLAGLVWGPVVSRPPVSHAVVRPGPGWGDVAVVAAEAGVLAGSALLLAGLLARPVGRRVLPYAVGVVTALVIAVLGPLSGGSTNPARQFGPALLSGEPGLLWVYGGGPVLGAVAGAGLVAVVRGRLGAGLAAVAYRRLGGPPVRHGRPWQSRIRPGRP</sequence>
<evidence type="ECO:0000256" key="5">
    <source>
        <dbReference type="ARBA" id="ARBA00023136"/>
    </source>
</evidence>
<feature type="transmembrane region" description="Helical" evidence="7">
    <location>
        <begin position="196"/>
        <end position="216"/>
    </location>
</feature>
<keyword evidence="3 6" id="KW-0812">Transmembrane</keyword>
<comment type="caution">
    <text evidence="8">The sequence shown here is derived from an EMBL/GenBank/DDBJ whole genome shotgun (WGS) entry which is preliminary data.</text>
</comment>
<evidence type="ECO:0000256" key="2">
    <source>
        <dbReference type="ARBA" id="ARBA00022448"/>
    </source>
</evidence>
<dbReference type="AlphaFoldDB" id="A0A7J0CL07"/>
<protein>
    <recommendedName>
        <fullName evidence="10">Glycerol uptake facilitator protein/aquaporin Z</fullName>
    </recommendedName>
</protein>
<organism evidence="8 9">
    <name type="scientific">Streptomyces microflavus</name>
    <name type="common">Streptomyces lipmanii</name>
    <dbReference type="NCBI Taxonomy" id="1919"/>
    <lineage>
        <taxon>Bacteria</taxon>
        <taxon>Bacillati</taxon>
        <taxon>Actinomycetota</taxon>
        <taxon>Actinomycetes</taxon>
        <taxon>Kitasatosporales</taxon>
        <taxon>Streptomycetaceae</taxon>
        <taxon>Streptomyces</taxon>
    </lineage>
</organism>
<dbReference type="InterPro" id="IPR034294">
    <property type="entry name" value="Aquaporin_transptr"/>
</dbReference>
<evidence type="ECO:0000256" key="7">
    <source>
        <dbReference type="SAM" id="Phobius"/>
    </source>
</evidence>
<dbReference type="Pfam" id="PF00230">
    <property type="entry name" value="MIP"/>
    <property type="match status" value="1"/>
</dbReference>
<dbReference type="PROSITE" id="PS00221">
    <property type="entry name" value="MIP"/>
    <property type="match status" value="1"/>
</dbReference>
<name>A0A7J0CL07_STRMI</name>
<dbReference type="RefSeq" id="WP_032759445.1">
    <property type="nucleotide sequence ID" value="NZ_BMUG01000021.1"/>
</dbReference>
<dbReference type="PANTHER" id="PTHR45724">
    <property type="entry name" value="AQUAPORIN NIP2-1"/>
    <property type="match status" value="1"/>
</dbReference>
<evidence type="ECO:0000256" key="6">
    <source>
        <dbReference type="RuleBase" id="RU000477"/>
    </source>
</evidence>
<evidence type="ECO:0000256" key="3">
    <source>
        <dbReference type="ARBA" id="ARBA00022692"/>
    </source>
</evidence>
<feature type="transmembrane region" description="Helical" evidence="7">
    <location>
        <begin position="236"/>
        <end position="259"/>
    </location>
</feature>
<keyword evidence="4 7" id="KW-1133">Transmembrane helix</keyword>
<keyword evidence="2 6" id="KW-0813">Transport</keyword>
<accession>A0A7J0CL07</accession>
<feature type="transmembrane region" description="Helical" evidence="7">
    <location>
        <begin position="122"/>
        <end position="147"/>
    </location>
</feature>
<dbReference type="SUPFAM" id="SSF81338">
    <property type="entry name" value="Aquaporin-like"/>
    <property type="match status" value="1"/>
</dbReference>
<feature type="transmembrane region" description="Helical" evidence="7">
    <location>
        <begin position="70"/>
        <end position="92"/>
    </location>
</feature>
<evidence type="ECO:0000313" key="9">
    <source>
        <dbReference type="Proteomes" id="UP000498740"/>
    </source>
</evidence>
<proteinExistence type="inferred from homology"/>
<dbReference type="GO" id="GO:0015267">
    <property type="term" value="F:channel activity"/>
    <property type="evidence" value="ECO:0007669"/>
    <property type="project" value="InterPro"/>
</dbReference>
<dbReference type="PRINTS" id="PR00783">
    <property type="entry name" value="MINTRINSICP"/>
</dbReference>
<dbReference type="Gene3D" id="1.20.1080.10">
    <property type="entry name" value="Glycerol uptake facilitator protein"/>
    <property type="match status" value="1"/>
</dbReference>
<comment type="similarity">
    <text evidence="6">Belongs to the MIP/aquaporin (TC 1.A.8) family.</text>
</comment>
<evidence type="ECO:0000256" key="1">
    <source>
        <dbReference type="ARBA" id="ARBA00004141"/>
    </source>
</evidence>
<comment type="subcellular location">
    <subcellularLocation>
        <location evidence="1">Membrane</location>
        <topology evidence="1">Multi-pass membrane protein</topology>
    </subcellularLocation>
</comment>
<gene>
    <name evidence="8" type="ORF">Smic_17260</name>
</gene>
<dbReference type="PANTHER" id="PTHR45724:SF13">
    <property type="entry name" value="AQUAPORIN NIP1-1-RELATED"/>
    <property type="match status" value="1"/>
</dbReference>
<dbReference type="EMBL" id="BLWD01000001">
    <property type="protein sequence ID" value="GFN03170.1"/>
    <property type="molecule type" value="Genomic_DNA"/>
</dbReference>
<dbReference type="Proteomes" id="UP000498740">
    <property type="component" value="Unassembled WGS sequence"/>
</dbReference>
<dbReference type="InterPro" id="IPR022357">
    <property type="entry name" value="MIP_CS"/>
</dbReference>
<reference evidence="8 9" key="1">
    <citation type="submission" date="2020-05" db="EMBL/GenBank/DDBJ databases">
        <title>Whole genome shotgun sequence of Streptomyces microflavus NBRC 13062.</title>
        <authorList>
            <person name="Komaki H."/>
            <person name="Tamura T."/>
        </authorList>
    </citation>
    <scope>NUCLEOTIDE SEQUENCE [LARGE SCALE GENOMIC DNA]</scope>
    <source>
        <strain evidence="8 9">NBRC 13062</strain>
    </source>
</reference>
<feature type="transmembrane region" description="Helical" evidence="7">
    <location>
        <begin position="167"/>
        <end position="189"/>
    </location>
</feature>
<dbReference type="InterPro" id="IPR023271">
    <property type="entry name" value="Aquaporin-like"/>
</dbReference>
<evidence type="ECO:0008006" key="10">
    <source>
        <dbReference type="Google" id="ProtNLM"/>
    </source>
</evidence>
<keyword evidence="5 7" id="KW-0472">Membrane</keyword>